<dbReference type="PROSITE" id="PS50850">
    <property type="entry name" value="MFS"/>
    <property type="match status" value="1"/>
</dbReference>
<dbReference type="InterPro" id="IPR011701">
    <property type="entry name" value="MFS"/>
</dbReference>
<feature type="domain" description="Major facilitator superfamily (MFS) profile" evidence="7">
    <location>
        <begin position="33"/>
        <end position="446"/>
    </location>
</feature>
<organism evidence="8 9">
    <name type="scientific">Povalibacter uvarum</name>
    <dbReference type="NCBI Taxonomy" id="732238"/>
    <lineage>
        <taxon>Bacteria</taxon>
        <taxon>Pseudomonadati</taxon>
        <taxon>Pseudomonadota</taxon>
        <taxon>Gammaproteobacteria</taxon>
        <taxon>Steroidobacterales</taxon>
        <taxon>Steroidobacteraceae</taxon>
        <taxon>Povalibacter</taxon>
    </lineage>
</organism>
<dbReference type="InterPro" id="IPR020846">
    <property type="entry name" value="MFS_dom"/>
</dbReference>
<name>A0A841HM80_9GAMM</name>
<keyword evidence="9" id="KW-1185">Reference proteome</keyword>
<feature type="transmembrane region" description="Helical" evidence="6">
    <location>
        <begin position="100"/>
        <end position="118"/>
    </location>
</feature>
<evidence type="ECO:0000256" key="6">
    <source>
        <dbReference type="SAM" id="Phobius"/>
    </source>
</evidence>
<evidence type="ECO:0000256" key="4">
    <source>
        <dbReference type="ARBA" id="ARBA00022989"/>
    </source>
</evidence>
<dbReference type="Pfam" id="PF07690">
    <property type="entry name" value="MFS_1"/>
    <property type="match status" value="1"/>
</dbReference>
<feature type="transmembrane region" description="Helical" evidence="6">
    <location>
        <begin position="372"/>
        <end position="394"/>
    </location>
</feature>
<evidence type="ECO:0000256" key="1">
    <source>
        <dbReference type="ARBA" id="ARBA00004141"/>
    </source>
</evidence>
<feature type="transmembrane region" description="Helical" evidence="6">
    <location>
        <begin position="277"/>
        <end position="300"/>
    </location>
</feature>
<gene>
    <name evidence="8" type="ORF">HNQ60_002340</name>
</gene>
<comment type="subcellular location">
    <subcellularLocation>
        <location evidence="1">Membrane</location>
        <topology evidence="1">Multi-pass membrane protein</topology>
    </subcellularLocation>
</comment>
<evidence type="ECO:0000313" key="8">
    <source>
        <dbReference type="EMBL" id="MBB6093459.1"/>
    </source>
</evidence>
<keyword evidence="2" id="KW-0813">Transport</keyword>
<evidence type="ECO:0000256" key="3">
    <source>
        <dbReference type="ARBA" id="ARBA00022692"/>
    </source>
</evidence>
<dbReference type="AlphaFoldDB" id="A0A841HM80"/>
<dbReference type="PANTHER" id="PTHR23505">
    <property type="entry name" value="SPINSTER"/>
    <property type="match status" value="1"/>
</dbReference>
<feature type="transmembrane region" description="Helical" evidence="6">
    <location>
        <begin position="312"/>
        <end position="333"/>
    </location>
</feature>
<dbReference type="CDD" id="cd17328">
    <property type="entry name" value="MFS_spinster_like"/>
    <property type="match status" value="1"/>
</dbReference>
<dbReference type="Gene3D" id="1.20.1250.20">
    <property type="entry name" value="MFS general substrate transporter like domains"/>
    <property type="match status" value="2"/>
</dbReference>
<comment type="caution">
    <text evidence="8">The sequence shown here is derived from an EMBL/GenBank/DDBJ whole genome shotgun (WGS) entry which is preliminary data.</text>
</comment>
<evidence type="ECO:0000259" key="7">
    <source>
        <dbReference type="PROSITE" id="PS50850"/>
    </source>
</evidence>
<feature type="transmembrane region" description="Helical" evidence="6">
    <location>
        <begin position="67"/>
        <end position="88"/>
    </location>
</feature>
<sequence>MISREEAALNAPAARSAETSEEFRASEGYRYYVVWLLCGVYMINMMDRQLLSILVEPIRTEFGLTDTHMGFLTGLAFAAVYTVMGVPLARLADRSSRVNLIAISIVVWSAFTALTGTAKTYVHLLVARVGVGIGEAGCNPAAYSLISDYFESKRRATALSIYQLGAYAGSFLGMLLAGWVAHTHGWRMAFFVVGLPGLVIALLVKITLREPPRGFSDETKVVSEPPSAWVVIRSLLSKPSFRHLAFAAALHNFVIYGAGNFYSAFLMRSHGMSVAEVGFQLAIVTVVGGVAGTYFGGWLSDWFANRRDDIRYYLWIPALSLVVGFPISELVFFIDDPTIVMWLLIPSIFCAAAYLAPSITATYRLVGVRERALASALLLFILNLIGLGFGPLLVGVLSDSLRSGYVAQGIPEAQALADGLRWSLRATVLVNLWAAVHYFLAARTLRQETLRA</sequence>
<feature type="transmembrane region" description="Helical" evidence="6">
    <location>
        <begin position="244"/>
        <end position="265"/>
    </location>
</feature>
<dbReference type="PANTHER" id="PTHR23505:SF79">
    <property type="entry name" value="PROTEIN SPINSTER"/>
    <property type="match status" value="1"/>
</dbReference>
<evidence type="ECO:0000256" key="2">
    <source>
        <dbReference type="ARBA" id="ARBA00022448"/>
    </source>
</evidence>
<dbReference type="InterPro" id="IPR036259">
    <property type="entry name" value="MFS_trans_sf"/>
</dbReference>
<dbReference type="Proteomes" id="UP000588068">
    <property type="component" value="Unassembled WGS sequence"/>
</dbReference>
<protein>
    <submittedName>
        <fullName evidence="8">MFS family permease</fullName>
    </submittedName>
</protein>
<evidence type="ECO:0000256" key="5">
    <source>
        <dbReference type="ARBA" id="ARBA00023136"/>
    </source>
</evidence>
<dbReference type="InterPro" id="IPR044770">
    <property type="entry name" value="MFS_spinster-like"/>
</dbReference>
<feature type="transmembrane region" description="Helical" evidence="6">
    <location>
        <begin position="188"/>
        <end position="208"/>
    </location>
</feature>
<keyword evidence="4 6" id="KW-1133">Transmembrane helix</keyword>
<feature type="transmembrane region" description="Helical" evidence="6">
    <location>
        <begin position="339"/>
        <end position="360"/>
    </location>
</feature>
<dbReference type="GO" id="GO:0016020">
    <property type="term" value="C:membrane"/>
    <property type="evidence" value="ECO:0007669"/>
    <property type="project" value="UniProtKB-SubCell"/>
</dbReference>
<keyword evidence="5 6" id="KW-0472">Membrane</keyword>
<keyword evidence="3 6" id="KW-0812">Transmembrane</keyword>
<proteinExistence type="predicted"/>
<dbReference type="SUPFAM" id="SSF103473">
    <property type="entry name" value="MFS general substrate transporter"/>
    <property type="match status" value="1"/>
</dbReference>
<dbReference type="EMBL" id="JACHHZ010000003">
    <property type="protein sequence ID" value="MBB6093459.1"/>
    <property type="molecule type" value="Genomic_DNA"/>
</dbReference>
<feature type="transmembrane region" description="Helical" evidence="6">
    <location>
        <begin position="161"/>
        <end position="182"/>
    </location>
</feature>
<feature type="transmembrane region" description="Helical" evidence="6">
    <location>
        <begin position="29"/>
        <end position="46"/>
    </location>
</feature>
<dbReference type="GO" id="GO:0022857">
    <property type="term" value="F:transmembrane transporter activity"/>
    <property type="evidence" value="ECO:0007669"/>
    <property type="project" value="InterPro"/>
</dbReference>
<reference evidence="8 9" key="1">
    <citation type="submission" date="2020-08" db="EMBL/GenBank/DDBJ databases">
        <title>Genomic Encyclopedia of Type Strains, Phase IV (KMG-IV): sequencing the most valuable type-strain genomes for metagenomic binning, comparative biology and taxonomic classification.</title>
        <authorList>
            <person name="Goeker M."/>
        </authorList>
    </citation>
    <scope>NUCLEOTIDE SEQUENCE [LARGE SCALE GENOMIC DNA]</scope>
    <source>
        <strain evidence="8 9">DSM 26723</strain>
    </source>
</reference>
<accession>A0A841HM80</accession>
<evidence type="ECO:0000313" key="9">
    <source>
        <dbReference type="Proteomes" id="UP000588068"/>
    </source>
</evidence>
<feature type="transmembrane region" description="Helical" evidence="6">
    <location>
        <begin position="422"/>
        <end position="441"/>
    </location>
</feature>
<dbReference type="RefSeq" id="WP_184331904.1">
    <property type="nucleotide sequence ID" value="NZ_JACHHZ010000003.1"/>
</dbReference>